<dbReference type="InterPro" id="IPR047021">
    <property type="entry name" value="REXO1/3/4-like"/>
</dbReference>
<dbReference type="PANTHER" id="PTHR12801">
    <property type="entry name" value="RNA EXONUCLEASE REXO1 / RECO3 FAMILY MEMBER-RELATED"/>
    <property type="match status" value="1"/>
</dbReference>
<keyword evidence="5" id="KW-0269">Exonuclease</keyword>
<evidence type="ECO:0000256" key="5">
    <source>
        <dbReference type="ARBA" id="ARBA00022839"/>
    </source>
</evidence>
<keyword evidence="11" id="KW-1185">Reference proteome</keyword>
<dbReference type="CDD" id="cd06145">
    <property type="entry name" value="REX1_like"/>
    <property type="match status" value="1"/>
</dbReference>
<dbReference type="GO" id="GO:0005634">
    <property type="term" value="C:nucleus"/>
    <property type="evidence" value="ECO:0007669"/>
    <property type="project" value="UniProtKB-SubCell"/>
</dbReference>
<dbReference type="FunFam" id="3.30.420.10:FF:000080">
    <property type="entry name" value="Small RNA degrading nuclease 3"/>
    <property type="match status" value="1"/>
</dbReference>
<evidence type="ECO:0000256" key="8">
    <source>
        <dbReference type="SAM" id="MobiDB-lite"/>
    </source>
</evidence>
<evidence type="ECO:0000256" key="4">
    <source>
        <dbReference type="ARBA" id="ARBA00022801"/>
    </source>
</evidence>
<proteinExistence type="inferred from homology"/>
<comment type="similarity">
    <text evidence="2">Belongs to the REXO1/REXO3 family.</text>
</comment>
<dbReference type="GO" id="GO:0003676">
    <property type="term" value="F:nucleic acid binding"/>
    <property type="evidence" value="ECO:0007669"/>
    <property type="project" value="InterPro"/>
</dbReference>
<dbReference type="InterPro" id="IPR012337">
    <property type="entry name" value="RNaseH-like_sf"/>
</dbReference>
<dbReference type="Gene3D" id="3.30.420.10">
    <property type="entry name" value="Ribonuclease H-like superfamily/Ribonuclease H"/>
    <property type="match status" value="1"/>
</dbReference>
<reference evidence="10" key="2">
    <citation type="submission" date="2019-07" db="EMBL/GenBank/DDBJ databases">
        <authorList>
            <person name="Yang Y."/>
            <person name="Bocs S."/>
            <person name="Baudouin L."/>
        </authorList>
    </citation>
    <scope>NUCLEOTIDE SEQUENCE</scope>
    <source>
        <tissue evidence="10">Spear leaf of Hainan Tall coconut</tissue>
    </source>
</reference>
<sequence>MKSKVMLSIDCEMVLCEDGTVAVVKVCAVDHNLEVKLDELVNPNKAVADYRTDITGISAEDLEGVTCSLVDIQKSLKKLLSHGTILVGHSVHNDMQALKIDHPRIIDTSYIFKCGDLPTAAPSLNNLCKSVLGSPVRQKGEPHDCLNDAKAAMKLVLAKLEYGFDAPISVINNNMSDSDLAKLLLHNIPVDVTYQDLLKLFPGKYNVDIKNDLKVRGPNYATFAVFKDDREAYEAFKAIEAPERRDHSGRPQKHIFLQTSSGKSISLYVRRMTAAAPLNGHDLLNKRRAQDENGDPRRQHSKNETKDSKKQRTCLHHCEHVKEIEKLKEELCQSEDEIFELQKIIAALARKDGL</sequence>
<organism evidence="10 11">
    <name type="scientific">Cocos nucifera</name>
    <name type="common">Coconut palm</name>
    <dbReference type="NCBI Taxonomy" id="13894"/>
    <lineage>
        <taxon>Eukaryota</taxon>
        <taxon>Viridiplantae</taxon>
        <taxon>Streptophyta</taxon>
        <taxon>Embryophyta</taxon>
        <taxon>Tracheophyta</taxon>
        <taxon>Spermatophyta</taxon>
        <taxon>Magnoliopsida</taxon>
        <taxon>Liliopsida</taxon>
        <taxon>Arecaceae</taxon>
        <taxon>Arecoideae</taxon>
        <taxon>Cocoseae</taxon>
        <taxon>Attaleinae</taxon>
        <taxon>Cocos</taxon>
    </lineage>
</organism>
<reference evidence="10" key="1">
    <citation type="journal article" date="2017" name="Gigascience">
        <title>The genome draft of coconut (Cocos nucifera).</title>
        <authorList>
            <person name="Xiao Y."/>
            <person name="Xu P."/>
            <person name="Fan H."/>
            <person name="Baudouin L."/>
            <person name="Xia W."/>
            <person name="Bocs S."/>
            <person name="Xu J."/>
            <person name="Li Q."/>
            <person name="Guo A."/>
            <person name="Zhou L."/>
            <person name="Li J."/>
            <person name="Wu Y."/>
            <person name="Ma Z."/>
            <person name="Armero A."/>
            <person name="Issali A.E."/>
            <person name="Liu N."/>
            <person name="Peng M."/>
            <person name="Yang Y."/>
        </authorList>
    </citation>
    <scope>NUCLEOTIDE SEQUENCE</scope>
    <source>
        <tissue evidence="10">Spear leaf of Hainan Tall coconut</tissue>
    </source>
</reference>
<name>A0A8K0INA6_COCNU</name>
<evidence type="ECO:0000313" key="10">
    <source>
        <dbReference type="EMBL" id="KAG1363327.1"/>
    </source>
</evidence>
<dbReference type="InterPro" id="IPR034922">
    <property type="entry name" value="REX1-like_exo"/>
</dbReference>
<keyword evidence="4" id="KW-0378">Hydrolase</keyword>
<dbReference type="SMART" id="SM00479">
    <property type="entry name" value="EXOIII"/>
    <property type="match status" value="1"/>
</dbReference>
<keyword evidence="3" id="KW-0540">Nuclease</keyword>
<dbReference type="OrthoDB" id="16516at2759"/>
<dbReference type="SUPFAM" id="SSF53098">
    <property type="entry name" value="Ribonuclease H-like"/>
    <property type="match status" value="1"/>
</dbReference>
<feature type="compositionally biased region" description="Basic and acidic residues" evidence="8">
    <location>
        <begin position="283"/>
        <end position="313"/>
    </location>
</feature>
<feature type="domain" description="Exonuclease" evidence="9">
    <location>
        <begin position="5"/>
        <end position="165"/>
    </location>
</feature>
<comment type="function">
    <text evidence="7">3'-5' exonuclease degrading single-stranded small RNAs.</text>
</comment>
<accession>A0A8K0INA6</accession>
<evidence type="ECO:0000256" key="2">
    <source>
        <dbReference type="ARBA" id="ARBA00006357"/>
    </source>
</evidence>
<dbReference type="CDD" id="cd00590">
    <property type="entry name" value="RRM_SF"/>
    <property type="match status" value="1"/>
</dbReference>
<evidence type="ECO:0000256" key="3">
    <source>
        <dbReference type="ARBA" id="ARBA00022722"/>
    </source>
</evidence>
<dbReference type="InterPro" id="IPR036397">
    <property type="entry name" value="RNaseH_sf"/>
</dbReference>
<dbReference type="InterPro" id="IPR013520">
    <property type="entry name" value="Ribonucl_H"/>
</dbReference>
<gene>
    <name evidence="10" type="ORF">COCNU_11G001540</name>
</gene>
<evidence type="ECO:0000256" key="7">
    <source>
        <dbReference type="ARBA" id="ARBA00053817"/>
    </source>
</evidence>
<evidence type="ECO:0000313" key="11">
    <source>
        <dbReference type="Proteomes" id="UP000797356"/>
    </source>
</evidence>
<comment type="subcellular location">
    <subcellularLocation>
        <location evidence="1">Nucleus</location>
    </subcellularLocation>
</comment>
<protein>
    <submittedName>
        <fullName evidence="10">Putative Small RNA degrading nuclease 3</fullName>
    </submittedName>
</protein>
<evidence type="ECO:0000256" key="6">
    <source>
        <dbReference type="ARBA" id="ARBA00023242"/>
    </source>
</evidence>
<dbReference type="AlphaFoldDB" id="A0A8K0INA6"/>
<keyword evidence="6" id="KW-0539">Nucleus</keyword>
<dbReference type="GO" id="GO:0004527">
    <property type="term" value="F:exonuclease activity"/>
    <property type="evidence" value="ECO:0007669"/>
    <property type="project" value="UniProtKB-KW"/>
</dbReference>
<dbReference type="PANTHER" id="PTHR12801:SF115">
    <property type="entry name" value="FI18136P1-RELATED"/>
    <property type="match status" value="1"/>
</dbReference>
<comment type="caution">
    <text evidence="10">The sequence shown here is derived from an EMBL/GenBank/DDBJ whole genome shotgun (WGS) entry which is preliminary data.</text>
</comment>
<evidence type="ECO:0000256" key="1">
    <source>
        <dbReference type="ARBA" id="ARBA00004123"/>
    </source>
</evidence>
<dbReference type="EMBL" id="CM017882">
    <property type="protein sequence ID" value="KAG1363327.1"/>
    <property type="molecule type" value="Genomic_DNA"/>
</dbReference>
<evidence type="ECO:0000259" key="9">
    <source>
        <dbReference type="SMART" id="SM00479"/>
    </source>
</evidence>
<dbReference type="Proteomes" id="UP000797356">
    <property type="component" value="Chromosome 11"/>
</dbReference>
<feature type="region of interest" description="Disordered" evidence="8">
    <location>
        <begin position="279"/>
        <end position="313"/>
    </location>
</feature>